<evidence type="ECO:0000313" key="2">
    <source>
        <dbReference type="EMBL" id="PRY53371.1"/>
    </source>
</evidence>
<evidence type="ECO:0000313" key="3">
    <source>
        <dbReference type="Proteomes" id="UP000238034"/>
    </source>
</evidence>
<dbReference type="Gene3D" id="2.60.40.10">
    <property type="entry name" value="Immunoglobulins"/>
    <property type="match status" value="1"/>
</dbReference>
<accession>A0A2T0U633</accession>
<dbReference type="Proteomes" id="UP000238034">
    <property type="component" value="Unassembled WGS sequence"/>
</dbReference>
<dbReference type="Pfam" id="PF17116">
    <property type="entry name" value="T9SS_plug_1st"/>
    <property type="match status" value="1"/>
</dbReference>
<name>A0A2T0U633_9SPHI</name>
<evidence type="ECO:0000259" key="1">
    <source>
        <dbReference type="Pfam" id="PF17116"/>
    </source>
</evidence>
<dbReference type="InterPro" id="IPR031345">
    <property type="entry name" value="T9SS_Plug_N"/>
</dbReference>
<proteinExistence type="predicted"/>
<organism evidence="2 3">
    <name type="scientific">Arcticibacter pallidicorallinus</name>
    <dbReference type="NCBI Taxonomy" id="1259464"/>
    <lineage>
        <taxon>Bacteria</taxon>
        <taxon>Pseudomonadati</taxon>
        <taxon>Bacteroidota</taxon>
        <taxon>Sphingobacteriia</taxon>
        <taxon>Sphingobacteriales</taxon>
        <taxon>Sphingobacteriaceae</taxon>
        <taxon>Arcticibacter</taxon>
    </lineage>
</organism>
<feature type="domain" description="Type 9 secretion system plug protein N-terminal" evidence="1">
    <location>
        <begin position="47"/>
        <end position="171"/>
    </location>
</feature>
<sequence>MNNLFKIPYKQPGATRFAIVLAVLFYFAFPASAQEEVFVDRVFHSAIRSVEFHNAAKEQSLPLITLNSSDELSLRFDDLRQGGRSYAYTIEHCDMNWKSSGLSPIDYLEGFTEDRINDYTVSLNTMQGYMHYSLSLPNQVIKPKIDGNYVLKVYEEGYPERIMLTRRFYVMNPSVVIKPEVIASSQIARRKSNQKINITVEHPQLAIQNPYTDVRLVVRQNSRPDVEQMVDRPNQIRAGVLVYNDLRTLEFSGSNEFRKFDIRTLRLQSERVERIYKDSVNTVQLLPDQPYTASNYSYSFDENGDFFIRNQDGREPATDGDYAYVTFTLEGVPPSGSGSVYVVGKFNDYRLSSDNKLVYDAERSRYYGSMYLKQGLYDYQYVWAESDDPKKTDHTLFEGSFFETKNKYQAFLYYRHPGSRWDQLIGFQEFNN</sequence>
<dbReference type="RefSeq" id="WP_245925472.1">
    <property type="nucleotide sequence ID" value="NZ_PVTH01000004.1"/>
</dbReference>
<dbReference type="AlphaFoldDB" id="A0A2T0U633"/>
<gene>
    <name evidence="2" type="ORF">B0I27_104382</name>
</gene>
<dbReference type="EMBL" id="PVTH01000004">
    <property type="protein sequence ID" value="PRY53371.1"/>
    <property type="molecule type" value="Genomic_DNA"/>
</dbReference>
<keyword evidence="3" id="KW-1185">Reference proteome</keyword>
<reference evidence="2 3" key="1">
    <citation type="submission" date="2018-03" db="EMBL/GenBank/DDBJ databases">
        <title>Genomic Encyclopedia of Type Strains, Phase III (KMG-III): the genomes of soil and plant-associated and newly described type strains.</title>
        <authorList>
            <person name="Whitman W."/>
        </authorList>
    </citation>
    <scope>NUCLEOTIDE SEQUENCE [LARGE SCALE GENOMIC DNA]</scope>
    <source>
        <strain evidence="2 3">CGMCC 1.9313</strain>
    </source>
</reference>
<protein>
    <submittedName>
        <fullName evidence="2">Uncharacterized protein DUF5103</fullName>
    </submittedName>
</protein>
<comment type="caution">
    <text evidence="2">The sequence shown here is derived from an EMBL/GenBank/DDBJ whole genome shotgun (WGS) entry which is preliminary data.</text>
</comment>
<dbReference type="InterPro" id="IPR013783">
    <property type="entry name" value="Ig-like_fold"/>
</dbReference>